<dbReference type="SFLD" id="SFLDG01135">
    <property type="entry name" value="C1.5.6:_HAD__Beta-PGM__Phospha"/>
    <property type="match status" value="1"/>
</dbReference>
<dbReference type="Gene3D" id="1.10.150.240">
    <property type="entry name" value="Putative phosphatase, domain 2"/>
    <property type="match status" value="1"/>
</dbReference>
<sequence>MNYSIVLFDADETLFDFKRSERYAFEQTLIQYHLDQNLEHHLKIYQEINDGIWKEFEEGKITQKTLKVERFRRLAKALHADFNEEEFARSYMGHLGEASFLLEGSQELVESLYGQYRLGIITNGLTEVQTRRIRQSIIGKYFEEIVISEEIGVAKPDSRIFQYTLERFGHTDKAQVLMVGDNLSSDIRGGRDFGIATCWYNPSGLPNATSIHPNFEIRSLDELQTLLNS</sequence>
<dbReference type="Pfam" id="PF13419">
    <property type="entry name" value="HAD_2"/>
    <property type="match status" value="1"/>
</dbReference>
<dbReference type="SFLD" id="SFLDG01129">
    <property type="entry name" value="C1.5:_HAD__Beta-PGM__Phosphata"/>
    <property type="match status" value="1"/>
</dbReference>
<organism evidence="1 2">
    <name type="scientific">Proteiniclasticum sediminis</name>
    <dbReference type="NCBI Taxonomy" id="2804028"/>
    <lineage>
        <taxon>Bacteria</taxon>
        <taxon>Bacillati</taxon>
        <taxon>Bacillota</taxon>
        <taxon>Clostridia</taxon>
        <taxon>Eubacteriales</taxon>
        <taxon>Clostridiaceae</taxon>
        <taxon>Proteiniclasticum</taxon>
    </lineage>
</organism>
<dbReference type="SFLD" id="SFLDS00003">
    <property type="entry name" value="Haloacid_Dehalogenase"/>
    <property type="match status" value="1"/>
</dbReference>
<dbReference type="InterPro" id="IPR023214">
    <property type="entry name" value="HAD_sf"/>
</dbReference>
<dbReference type="InterPro" id="IPR041492">
    <property type="entry name" value="HAD_2"/>
</dbReference>
<dbReference type="InterPro" id="IPR006439">
    <property type="entry name" value="HAD-SF_hydro_IA"/>
</dbReference>
<dbReference type="InterPro" id="IPR052550">
    <property type="entry name" value="Pyrimidine_5'-ntase_YjjG"/>
</dbReference>
<gene>
    <name evidence="1" type="ORF">KCG48_09580</name>
</gene>
<dbReference type="PANTHER" id="PTHR47478:SF1">
    <property type="entry name" value="PYRIMIDINE 5'-NUCLEOTIDASE YJJG"/>
    <property type="match status" value="1"/>
</dbReference>
<dbReference type="AlphaFoldDB" id="A0A941CQW9"/>
<proteinExistence type="predicted"/>
<dbReference type="InterPro" id="IPR023198">
    <property type="entry name" value="PGP-like_dom2"/>
</dbReference>
<keyword evidence="2" id="KW-1185">Reference proteome</keyword>
<evidence type="ECO:0000313" key="1">
    <source>
        <dbReference type="EMBL" id="MBR0576587.1"/>
    </source>
</evidence>
<reference evidence="1" key="1">
    <citation type="submission" date="2021-04" db="EMBL/GenBank/DDBJ databases">
        <title>Proteiniclasticum sedimins sp. nov., an obligate anaerobic bacterium isolated from anaerobic sludge.</title>
        <authorList>
            <person name="Liu J."/>
        </authorList>
    </citation>
    <scope>NUCLEOTIDE SEQUENCE</scope>
    <source>
        <strain evidence="1">BAD-10</strain>
    </source>
</reference>
<dbReference type="InterPro" id="IPR011951">
    <property type="entry name" value="HAD-SF_hydro_IA_YjjG/PynA"/>
</dbReference>
<dbReference type="InterPro" id="IPR036412">
    <property type="entry name" value="HAD-like_sf"/>
</dbReference>
<dbReference type="SUPFAM" id="SSF56784">
    <property type="entry name" value="HAD-like"/>
    <property type="match status" value="1"/>
</dbReference>
<dbReference type="NCBIfam" id="TIGR02254">
    <property type="entry name" value="YjjG_YfnB"/>
    <property type="match status" value="1"/>
</dbReference>
<protein>
    <submittedName>
        <fullName evidence="1">YjjG family noncanonical pyrimidine nucleotidase</fullName>
    </submittedName>
</protein>
<dbReference type="NCBIfam" id="NF006976">
    <property type="entry name" value="PRK09449.1"/>
    <property type="match status" value="1"/>
</dbReference>
<dbReference type="RefSeq" id="WP_211801810.1">
    <property type="nucleotide sequence ID" value="NZ_JAGSCS010000012.1"/>
</dbReference>
<dbReference type="GO" id="GO:0008253">
    <property type="term" value="F:5'-nucleotidase activity"/>
    <property type="evidence" value="ECO:0007669"/>
    <property type="project" value="InterPro"/>
</dbReference>
<dbReference type="Proteomes" id="UP000675379">
    <property type="component" value="Unassembled WGS sequence"/>
</dbReference>
<evidence type="ECO:0000313" key="2">
    <source>
        <dbReference type="Proteomes" id="UP000675379"/>
    </source>
</evidence>
<dbReference type="Gene3D" id="3.40.50.1000">
    <property type="entry name" value="HAD superfamily/HAD-like"/>
    <property type="match status" value="1"/>
</dbReference>
<dbReference type="EMBL" id="JAGSCS010000012">
    <property type="protein sequence ID" value="MBR0576587.1"/>
    <property type="molecule type" value="Genomic_DNA"/>
</dbReference>
<dbReference type="CDD" id="cd04305">
    <property type="entry name" value="HAD_Neu5Ac-Pase_like"/>
    <property type="match status" value="1"/>
</dbReference>
<accession>A0A941CQW9</accession>
<dbReference type="NCBIfam" id="TIGR01549">
    <property type="entry name" value="HAD-SF-IA-v1"/>
    <property type="match status" value="1"/>
</dbReference>
<name>A0A941CQW9_9CLOT</name>
<comment type="caution">
    <text evidence="1">The sequence shown here is derived from an EMBL/GenBank/DDBJ whole genome shotgun (WGS) entry which is preliminary data.</text>
</comment>
<dbReference type="PANTHER" id="PTHR47478">
    <property type="match status" value="1"/>
</dbReference>
<dbReference type="PRINTS" id="PR00413">
    <property type="entry name" value="HADHALOGNASE"/>
</dbReference>